<keyword evidence="4" id="KW-0547">Nucleotide-binding</keyword>
<dbReference type="GO" id="GO:0005739">
    <property type="term" value="C:mitochondrion"/>
    <property type="evidence" value="ECO:0007669"/>
    <property type="project" value="UniProtKB-SubCell"/>
</dbReference>
<gene>
    <name evidence="10" type="primary">MSS1</name>
    <name evidence="10" type="ORF">BGZ65_005831</name>
</gene>
<dbReference type="Pfam" id="PF01926">
    <property type="entry name" value="MMR_HSR1"/>
    <property type="match status" value="1"/>
</dbReference>
<dbReference type="GO" id="GO:0002098">
    <property type="term" value="P:tRNA wobble uridine modification"/>
    <property type="evidence" value="ECO:0007669"/>
    <property type="project" value="TreeGrafter"/>
</dbReference>
<dbReference type="PANTHER" id="PTHR42714:SF2">
    <property type="entry name" value="TRNA MODIFICATION GTPASE GTPBP3, MITOCHONDRIAL"/>
    <property type="match status" value="1"/>
</dbReference>
<keyword evidence="3" id="KW-0819">tRNA processing</keyword>
<evidence type="ECO:0000256" key="3">
    <source>
        <dbReference type="ARBA" id="ARBA00022694"/>
    </source>
</evidence>
<dbReference type="CDD" id="cd04164">
    <property type="entry name" value="trmE"/>
    <property type="match status" value="1"/>
</dbReference>
<dbReference type="InterPro" id="IPR027417">
    <property type="entry name" value="P-loop_NTPase"/>
</dbReference>
<dbReference type="GO" id="GO:0030488">
    <property type="term" value="P:tRNA methylation"/>
    <property type="evidence" value="ECO:0007669"/>
    <property type="project" value="TreeGrafter"/>
</dbReference>
<dbReference type="FunFam" id="3.30.1360.120:FF:000007">
    <property type="entry name" value="tRNA modification GTPase GTPBP3, mitochondrial"/>
    <property type="match status" value="1"/>
</dbReference>
<sequence length="565" mass="62050">MRYATETPPLAAMVSSSADSILSASGTLVSEGARQRSSSSTMVQPHALSHSSTTASFDSQTFKTIITNLKRYLDRFEELNDHILEAMTNYDELSLGLRRDLSPLSTSSSAETLPSRCTPDLEEQRRTTAEGDCRFDPVPTSVRTLIRSQTGVLQTYSEAVGRQLWKPFRQQGFHSRGYQTGKRERPTELRYANTHLDTIFALSTHPGKAGIAVIRVSGPQAKTVLRSMTPASSSVPKTRHFVTRRLLCPQTNELLDKGMVVWFPGPRSFTGEDTIEFHCHGGKAVVDGLLKGIGHVGPQVRLAEAGEFARRAFENDKLDLTEVEGLADLLNAETEAQRRLALRQADGGLKSLYENWRAQLIQSMALIEALIDFGEDENIEDDVYDNAKRQAAIVSSIPGTTRDVVEVSLDIGGYPILIGDTAGLRSAQDEIEMEGIRRAQDRISLADINIAILPITDFQSTSGTGRFGVDPIVLDAIRKDPKTLVLINKMDLSGSNTELIMSSIRLELWPDSLSECDLGNDSNGASVSSNTSAHRLWAISCQTGDGIGQFLQDFIKILKEKYVNS</sequence>
<dbReference type="Gene3D" id="3.30.1360.120">
    <property type="entry name" value="Probable tRNA modification gtpase trme, domain 1"/>
    <property type="match status" value="1"/>
</dbReference>
<dbReference type="SUPFAM" id="SSF52540">
    <property type="entry name" value="P-loop containing nucleoside triphosphate hydrolases"/>
    <property type="match status" value="1"/>
</dbReference>
<comment type="subcellular location">
    <subcellularLocation>
        <location evidence="1">Mitochondrion</location>
    </subcellularLocation>
</comment>
<keyword evidence="11" id="KW-1185">Reference proteome</keyword>
<evidence type="ECO:0000256" key="4">
    <source>
        <dbReference type="ARBA" id="ARBA00022741"/>
    </source>
</evidence>
<dbReference type="SUPFAM" id="SSF103025">
    <property type="entry name" value="Folate-binding domain"/>
    <property type="match status" value="1"/>
</dbReference>
<feature type="domain" description="G" evidence="7">
    <location>
        <begin position="390"/>
        <end position="454"/>
    </location>
</feature>
<evidence type="ECO:0000256" key="5">
    <source>
        <dbReference type="ARBA" id="ARBA00023134"/>
    </source>
</evidence>
<dbReference type="PANTHER" id="PTHR42714">
    <property type="entry name" value="TRNA MODIFICATION GTPASE GTPBP3"/>
    <property type="match status" value="1"/>
</dbReference>
<feature type="domain" description="MnmE helical" evidence="9">
    <location>
        <begin position="320"/>
        <end position="556"/>
    </location>
</feature>
<comment type="caution">
    <text evidence="10">The sequence shown here is derived from an EMBL/GenBank/DDBJ whole genome shotgun (WGS) entry which is preliminary data.</text>
</comment>
<protein>
    <submittedName>
        <fullName evidence="10">Mitochondrial splicing system protein</fullName>
    </submittedName>
</protein>
<accession>A0A9P6J061</accession>
<dbReference type="OrthoDB" id="188276at2759"/>
<organism evidence="10 11">
    <name type="scientific">Modicella reniformis</name>
    <dbReference type="NCBI Taxonomy" id="1440133"/>
    <lineage>
        <taxon>Eukaryota</taxon>
        <taxon>Fungi</taxon>
        <taxon>Fungi incertae sedis</taxon>
        <taxon>Mucoromycota</taxon>
        <taxon>Mortierellomycotina</taxon>
        <taxon>Mortierellomycetes</taxon>
        <taxon>Mortierellales</taxon>
        <taxon>Mortierellaceae</taxon>
        <taxon>Modicella</taxon>
    </lineage>
</organism>
<evidence type="ECO:0000256" key="2">
    <source>
        <dbReference type="ARBA" id="ARBA00011043"/>
    </source>
</evidence>
<evidence type="ECO:0000256" key="1">
    <source>
        <dbReference type="ARBA" id="ARBA00004173"/>
    </source>
</evidence>
<evidence type="ECO:0000313" key="10">
    <source>
        <dbReference type="EMBL" id="KAF9951628.1"/>
    </source>
</evidence>
<dbReference type="InterPro" id="IPR027266">
    <property type="entry name" value="TrmE/GcvT-like"/>
</dbReference>
<name>A0A9P6J061_9FUNG</name>
<dbReference type="InterPro" id="IPR018948">
    <property type="entry name" value="GTP-bd_TrmE_N"/>
</dbReference>
<dbReference type="AlphaFoldDB" id="A0A9P6J061"/>
<dbReference type="Proteomes" id="UP000749646">
    <property type="component" value="Unassembled WGS sequence"/>
</dbReference>
<dbReference type="GO" id="GO:0005525">
    <property type="term" value="F:GTP binding"/>
    <property type="evidence" value="ECO:0007669"/>
    <property type="project" value="UniProtKB-KW"/>
</dbReference>
<dbReference type="InterPro" id="IPR027368">
    <property type="entry name" value="MnmE_dom2"/>
</dbReference>
<dbReference type="EMBL" id="JAAAHW010007065">
    <property type="protein sequence ID" value="KAF9951628.1"/>
    <property type="molecule type" value="Genomic_DNA"/>
</dbReference>
<dbReference type="Gene3D" id="1.20.120.430">
    <property type="entry name" value="tRNA modification GTPase MnmE domain 2"/>
    <property type="match status" value="1"/>
</dbReference>
<feature type="compositionally biased region" description="Polar residues" evidence="6">
    <location>
        <begin position="103"/>
        <end position="112"/>
    </location>
</feature>
<evidence type="ECO:0000259" key="7">
    <source>
        <dbReference type="Pfam" id="PF01926"/>
    </source>
</evidence>
<dbReference type="InterPro" id="IPR031168">
    <property type="entry name" value="G_TrmE"/>
</dbReference>
<evidence type="ECO:0000259" key="9">
    <source>
        <dbReference type="Pfam" id="PF12631"/>
    </source>
</evidence>
<dbReference type="InterPro" id="IPR006073">
    <property type="entry name" value="GTP-bd"/>
</dbReference>
<dbReference type="InterPro" id="IPR025867">
    <property type="entry name" value="MnmE_helical"/>
</dbReference>
<dbReference type="CDD" id="cd14858">
    <property type="entry name" value="TrmE_N"/>
    <property type="match status" value="1"/>
</dbReference>
<feature type="domain" description="GTP-binding protein TrmE N-terminal" evidence="8">
    <location>
        <begin position="198"/>
        <end position="317"/>
    </location>
</feature>
<evidence type="ECO:0000256" key="6">
    <source>
        <dbReference type="SAM" id="MobiDB-lite"/>
    </source>
</evidence>
<dbReference type="Pfam" id="PF12631">
    <property type="entry name" value="MnmE_helical"/>
    <property type="match status" value="1"/>
</dbReference>
<proteinExistence type="inferred from homology"/>
<evidence type="ECO:0000259" key="8">
    <source>
        <dbReference type="Pfam" id="PF10396"/>
    </source>
</evidence>
<comment type="similarity">
    <text evidence="2">Belongs to the TRAFAC class TrmE-Era-EngA-EngB-Septin-like GTPase superfamily. TrmE GTPase family.</text>
</comment>
<evidence type="ECO:0000313" key="11">
    <source>
        <dbReference type="Proteomes" id="UP000749646"/>
    </source>
</evidence>
<reference evidence="10" key="1">
    <citation type="journal article" date="2020" name="Fungal Divers.">
        <title>Resolving the Mortierellaceae phylogeny through synthesis of multi-gene phylogenetics and phylogenomics.</title>
        <authorList>
            <person name="Vandepol N."/>
            <person name="Liber J."/>
            <person name="Desiro A."/>
            <person name="Na H."/>
            <person name="Kennedy M."/>
            <person name="Barry K."/>
            <person name="Grigoriev I.V."/>
            <person name="Miller A.N."/>
            <person name="O'Donnell K."/>
            <person name="Stajich J.E."/>
            <person name="Bonito G."/>
        </authorList>
    </citation>
    <scope>NUCLEOTIDE SEQUENCE</scope>
    <source>
        <strain evidence="10">MES-2147</strain>
    </source>
</reference>
<keyword evidence="5" id="KW-0342">GTP-binding</keyword>
<dbReference type="Pfam" id="PF10396">
    <property type="entry name" value="TrmE_N"/>
    <property type="match status" value="1"/>
</dbReference>
<feature type="region of interest" description="Disordered" evidence="6">
    <location>
        <begin position="103"/>
        <end position="129"/>
    </location>
</feature>
<dbReference type="Gene3D" id="3.40.50.300">
    <property type="entry name" value="P-loop containing nucleotide triphosphate hydrolases"/>
    <property type="match status" value="1"/>
</dbReference>